<dbReference type="AlphaFoldDB" id="D8SSS0"/>
<name>D8SSS0_SELML</name>
<evidence type="ECO:0000313" key="1">
    <source>
        <dbReference type="EMBL" id="EFJ12626.1"/>
    </source>
</evidence>
<proteinExistence type="predicted"/>
<organism evidence="2">
    <name type="scientific">Selaginella moellendorffii</name>
    <name type="common">Spikemoss</name>
    <dbReference type="NCBI Taxonomy" id="88036"/>
    <lineage>
        <taxon>Eukaryota</taxon>
        <taxon>Viridiplantae</taxon>
        <taxon>Streptophyta</taxon>
        <taxon>Embryophyta</taxon>
        <taxon>Tracheophyta</taxon>
        <taxon>Lycopodiopsida</taxon>
        <taxon>Selaginellales</taxon>
        <taxon>Selaginellaceae</taxon>
        <taxon>Selaginella</taxon>
    </lineage>
</organism>
<evidence type="ECO:0000313" key="2">
    <source>
        <dbReference type="Proteomes" id="UP000001514"/>
    </source>
</evidence>
<protein>
    <submittedName>
        <fullName evidence="1">Uncharacterized protein</fullName>
    </submittedName>
</protein>
<dbReference type="Proteomes" id="UP000001514">
    <property type="component" value="Unassembled WGS sequence"/>
</dbReference>
<reference evidence="1 2" key="1">
    <citation type="journal article" date="2011" name="Science">
        <title>The Selaginella genome identifies genetic changes associated with the evolution of vascular plants.</title>
        <authorList>
            <person name="Banks J.A."/>
            <person name="Nishiyama T."/>
            <person name="Hasebe M."/>
            <person name="Bowman J.L."/>
            <person name="Gribskov M."/>
            <person name="dePamphilis C."/>
            <person name="Albert V.A."/>
            <person name="Aono N."/>
            <person name="Aoyama T."/>
            <person name="Ambrose B.A."/>
            <person name="Ashton N.W."/>
            <person name="Axtell M.J."/>
            <person name="Barker E."/>
            <person name="Barker M.S."/>
            <person name="Bennetzen J.L."/>
            <person name="Bonawitz N.D."/>
            <person name="Chapple C."/>
            <person name="Cheng C."/>
            <person name="Correa L.G."/>
            <person name="Dacre M."/>
            <person name="DeBarry J."/>
            <person name="Dreyer I."/>
            <person name="Elias M."/>
            <person name="Engstrom E.M."/>
            <person name="Estelle M."/>
            <person name="Feng L."/>
            <person name="Finet C."/>
            <person name="Floyd S.K."/>
            <person name="Frommer W.B."/>
            <person name="Fujita T."/>
            <person name="Gramzow L."/>
            <person name="Gutensohn M."/>
            <person name="Harholt J."/>
            <person name="Hattori M."/>
            <person name="Heyl A."/>
            <person name="Hirai T."/>
            <person name="Hiwatashi Y."/>
            <person name="Ishikawa M."/>
            <person name="Iwata M."/>
            <person name="Karol K.G."/>
            <person name="Koehler B."/>
            <person name="Kolukisaoglu U."/>
            <person name="Kubo M."/>
            <person name="Kurata T."/>
            <person name="Lalonde S."/>
            <person name="Li K."/>
            <person name="Li Y."/>
            <person name="Litt A."/>
            <person name="Lyons E."/>
            <person name="Manning G."/>
            <person name="Maruyama T."/>
            <person name="Michael T.P."/>
            <person name="Mikami K."/>
            <person name="Miyazaki S."/>
            <person name="Morinaga S."/>
            <person name="Murata T."/>
            <person name="Mueller-Roeber B."/>
            <person name="Nelson D.R."/>
            <person name="Obara M."/>
            <person name="Oguri Y."/>
            <person name="Olmstead R.G."/>
            <person name="Onodera N."/>
            <person name="Petersen B.L."/>
            <person name="Pils B."/>
            <person name="Prigge M."/>
            <person name="Rensing S.A."/>
            <person name="Riano-Pachon D.M."/>
            <person name="Roberts A.W."/>
            <person name="Sato Y."/>
            <person name="Scheller H.V."/>
            <person name="Schulz B."/>
            <person name="Schulz C."/>
            <person name="Shakirov E.V."/>
            <person name="Shibagaki N."/>
            <person name="Shinohara N."/>
            <person name="Shippen D.E."/>
            <person name="Soerensen I."/>
            <person name="Sotooka R."/>
            <person name="Sugimoto N."/>
            <person name="Sugita M."/>
            <person name="Sumikawa N."/>
            <person name="Tanurdzic M."/>
            <person name="Theissen G."/>
            <person name="Ulvskov P."/>
            <person name="Wakazuki S."/>
            <person name="Weng J.K."/>
            <person name="Willats W.W."/>
            <person name="Wipf D."/>
            <person name="Wolf P.G."/>
            <person name="Yang L."/>
            <person name="Zimmer A.D."/>
            <person name="Zhu Q."/>
            <person name="Mitros T."/>
            <person name="Hellsten U."/>
            <person name="Loque D."/>
            <person name="Otillar R."/>
            <person name="Salamov A."/>
            <person name="Schmutz J."/>
            <person name="Shapiro H."/>
            <person name="Lindquist E."/>
            <person name="Lucas S."/>
            <person name="Rokhsar D."/>
            <person name="Grigoriev I.V."/>
        </authorList>
    </citation>
    <scope>NUCLEOTIDE SEQUENCE [LARGE SCALE GENOMIC DNA]</scope>
</reference>
<dbReference type="Gramene" id="EFJ12626">
    <property type="protein sequence ID" value="EFJ12626"/>
    <property type="gene ID" value="SELMODRAFT_425332"/>
</dbReference>
<dbReference type="HOGENOM" id="CLU_1931161_0_0_1"/>
<sequence length="131" mass="14228">MALGDNDALPLGFDMRGALNKSGYGDSAIRFGLKFETLASHVLTSGLWTTLRSPSSVENLERTLAGDICRYQMFEEVLQCIKGLWTDGADVETRSVSLQIRTMFAYLNNSQVKAVSSTVAALEANGEPYVG</sequence>
<accession>D8SSS0</accession>
<gene>
    <name evidence="1" type="ORF">SELMODRAFT_425332</name>
</gene>
<dbReference type="EMBL" id="GL377638">
    <property type="protein sequence ID" value="EFJ12626.1"/>
    <property type="molecule type" value="Genomic_DNA"/>
</dbReference>
<keyword evidence="2" id="KW-1185">Reference proteome</keyword>
<dbReference type="KEGG" id="smo:SELMODRAFT_425332"/>
<dbReference type="InParanoid" id="D8SSS0"/>